<dbReference type="EMBL" id="CAJNOR010006718">
    <property type="protein sequence ID" value="CAF1602020.1"/>
    <property type="molecule type" value="Genomic_DNA"/>
</dbReference>
<comment type="caution">
    <text evidence="2">The sequence shown here is derived from an EMBL/GenBank/DDBJ whole genome shotgun (WGS) entry which is preliminary data.</text>
</comment>
<feature type="coiled-coil region" evidence="1">
    <location>
        <begin position="150"/>
        <end position="184"/>
    </location>
</feature>
<feature type="coiled-coil region" evidence="1">
    <location>
        <begin position="5"/>
        <end position="99"/>
    </location>
</feature>
<evidence type="ECO:0000256" key="1">
    <source>
        <dbReference type="SAM" id="Coils"/>
    </source>
</evidence>
<proteinExistence type="predicted"/>
<accession>A0A816AU15</accession>
<reference evidence="2" key="1">
    <citation type="submission" date="2021-02" db="EMBL/GenBank/DDBJ databases">
        <authorList>
            <person name="Nowell W R."/>
        </authorList>
    </citation>
    <scope>NUCLEOTIDE SEQUENCE</scope>
</reference>
<dbReference type="Proteomes" id="UP000663828">
    <property type="component" value="Unassembled WGS sequence"/>
</dbReference>
<keyword evidence="1" id="KW-0175">Coiled coil</keyword>
<evidence type="ECO:0000313" key="2">
    <source>
        <dbReference type="EMBL" id="CAF1602020.1"/>
    </source>
</evidence>
<dbReference type="AlphaFoldDB" id="A0A816AU15"/>
<name>A0A816AU15_ADIRI</name>
<evidence type="ECO:0000313" key="3">
    <source>
        <dbReference type="Proteomes" id="UP000663828"/>
    </source>
</evidence>
<sequence length="203" mass="24053">MNTNQNELNIDATQLRSQINAFQSELETIRTKVQRLTDENDSLRNELRRTKEEKLPGSRADTLSNLNSNPVIEIQKQKIEALEEERNNAMRLYEESKQHIFQLEAENNDLKDPLKPYLIKFEMQGKQAQEEHARAEVQLAQEIHMIREELLKRSRELTNAQLRVKELERQNEHLQAEVYRKQDDLRNHLKKENGYDGTFVAFQ</sequence>
<protein>
    <submittedName>
        <fullName evidence="2">Uncharacterized protein</fullName>
    </submittedName>
</protein>
<dbReference type="Gene3D" id="1.20.5.1700">
    <property type="match status" value="1"/>
</dbReference>
<organism evidence="2 3">
    <name type="scientific">Adineta ricciae</name>
    <name type="common">Rotifer</name>
    <dbReference type="NCBI Taxonomy" id="249248"/>
    <lineage>
        <taxon>Eukaryota</taxon>
        <taxon>Metazoa</taxon>
        <taxon>Spiralia</taxon>
        <taxon>Gnathifera</taxon>
        <taxon>Rotifera</taxon>
        <taxon>Eurotatoria</taxon>
        <taxon>Bdelloidea</taxon>
        <taxon>Adinetida</taxon>
        <taxon>Adinetidae</taxon>
        <taxon>Adineta</taxon>
    </lineage>
</organism>
<keyword evidence="3" id="KW-1185">Reference proteome</keyword>
<feature type="non-terminal residue" evidence="2">
    <location>
        <position position="203"/>
    </location>
</feature>
<gene>
    <name evidence="2" type="ORF">XAT740_LOCUS47824</name>
</gene>